<sequence length="51" mass="5846">MPAAYKFFAEFAQTWGLLYFVAVFLVVLVYALAPSRKDRFDAAARMPLQED</sequence>
<dbReference type="EMBL" id="LCYG01000045">
    <property type="protein sequence ID" value="KLK91771.1"/>
    <property type="molecule type" value="Genomic_DNA"/>
</dbReference>
<keyword evidence="1" id="KW-1133">Transmembrane helix</keyword>
<gene>
    <name evidence="2" type="ORF">AA309_18000</name>
</gene>
<accession>A0A0H1RA83</accession>
<proteinExistence type="predicted"/>
<name>A0A0H1RA83_9HYPH</name>
<dbReference type="Proteomes" id="UP000035489">
    <property type="component" value="Unassembled WGS sequence"/>
</dbReference>
<keyword evidence="3" id="KW-1185">Reference proteome</keyword>
<keyword evidence="1" id="KW-0812">Transmembrane</keyword>
<feature type="transmembrane region" description="Helical" evidence="1">
    <location>
        <begin position="12"/>
        <end position="33"/>
    </location>
</feature>
<evidence type="ECO:0000256" key="1">
    <source>
        <dbReference type="SAM" id="Phobius"/>
    </source>
</evidence>
<reference evidence="2 3" key="1">
    <citation type="submission" date="2015-05" db="EMBL/GenBank/DDBJ databases">
        <title>Draft genome sequence of Microvirga vignae strain BR3299, a novel nitrogen fixing bacteria isolated from Brazil semi-aired region.</title>
        <authorList>
            <person name="Zilli J.E."/>
            <person name="Passos S.R."/>
            <person name="Leite J."/>
            <person name="Baldani J.I."/>
            <person name="Xavier G.R."/>
            <person name="Rumjaneck N.G."/>
            <person name="Simoes-Araujo J.L."/>
        </authorList>
    </citation>
    <scope>NUCLEOTIDE SEQUENCE [LARGE SCALE GENOMIC DNA]</scope>
    <source>
        <strain evidence="2 3">BR3299</strain>
    </source>
</reference>
<evidence type="ECO:0000313" key="2">
    <source>
        <dbReference type="EMBL" id="KLK91771.1"/>
    </source>
</evidence>
<dbReference type="RefSeq" id="WP_047190402.1">
    <property type="nucleotide sequence ID" value="NZ_LCYG01000045.1"/>
</dbReference>
<dbReference type="STRING" id="1225564.AA309_18000"/>
<keyword evidence="1" id="KW-0472">Membrane</keyword>
<organism evidence="2 3">
    <name type="scientific">Microvirga vignae</name>
    <dbReference type="NCBI Taxonomy" id="1225564"/>
    <lineage>
        <taxon>Bacteria</taxon>
        <taxon>Pseudomonadati</taxon>
        <taxon>Pseudomonadota</taxon>
        <taxon>Alphaproteobacteria</taxon>
        <taxon>Hyphomicrobiales</taxon>
        <taxon>Methylobacteriaceae</taxon>
        <taxon>Microvirga</taxon>
    </lineage>
</organism>
<dbReference type="InterPro" id="IPR008621">
    <property type="entry name" value="Cbb3-typ_cyt_oxidase_comp"/>
</dbReference>
<dbReference type="AlphaFoldDB" id="A0A0H1RA83"/>
<comment type="caution">
    <text evidence="2">The sequence shown here is derived from an EMBL/GenBank/DDBJ whole genome shotgun (WGS) entry which is preliminary data.</text>
</comment>
<protein>
    <submittedName>
        <fullName evidence="2">Cytochrome C oxidase</fullName>
    </submittedName>
</protein>
<dbReference type="PATRIC" id="fig|1225564.3.peg.4735"/>
<dbReference type="Pfam" id="PF05545">
    <property type="entry name" value="FixQ"/>
    <property type="match status" value="1"/>
</dbReference>
<evidence type="ECO:0000313" key="3">
    <source>
        <dbReference type="Proteomes" id="UP000035489"/>
    </source>
</evidence>